<name>A0A8C5NR41_JUNHY</name>
<dbReference type="PANTHER" id="PTHR16058:SF4">
    <property type="entry name" value="DOUBLE ZINC RIBBON AND ANKYRIN REPEAT-CONTAINING PROTEIN 1"/>
    <property type="match status" value="1"/>
</dbReference>
<dbReference type="Ensembl" id="ENSJHYT00000022403.1">
    <property type="protein sequence ID" value="ENSJHYP00000018562.1"/>
    <property type="gene ID" value="ENSJHYG00000014123.1"/>
</dbReference>
<reference evidence="1" key="1">
    <citation type="submission" date="2025-08" db="UniProtKB">
        <authorList>
            <consortium name="Ensembl"/>
        </authorList>
    </citation>
    <scope>IDENTIFICATION</scope>
</reference>
<keyword evidence="2" id="KW-1185">Reference proteome</keyword>
<dbReference type="PANTHER" id="PTHR16058">
    <property type="entry name" value="DOUBLE ZINC RIBBON AND ANKYRIN REPEAT-CONTAINING PROTEIN 1"/>
    <property type="match status" value="1"/>
</dbReference>
<evidence type="ECO:0000313" key="2">
    <source>
        <dbReference type="Proteomes" id="UP000694408"/>
    </source>
</evidence>
<reference evidence="1" key="2">
    <citation type="submission" date="2025-09" db="UniProtKB">
        <authorList>
            <consortium name="Ensembl"/>
        </authorList>
    </citation>
    <scope>IDENTIFICATION</scope>
</reference>
<evidence type="ECO:0000313" key="1">
    <source>
        <dbReference type="Ensembl" id="ENSJHYP00000018562.1"/>
    </source>
</evidence>
<dbReference type="InterPro" id="IPR026876">
    <property type="entry name" value="Fn3_assoc_repeat"/>
</dbReference>
<protein>
    <submittedName>
        <fullName evidence="1">Uncharacterized protein</fullName>
    </submittedName>
</protein>
<dbReference type="AlphaFoldDB" id="A0A8C5NR41"/>
<dbReference type="Pfam" id="PF13287">
    <property type="entry name" value="Fn3_assoc"/>
    <property type="match status" value="1"/>
</dbReference>
<accession>A0A8C5NR41</accession>
<proteinExistence type="predicted"/>
<sequence length="261" mass="29347">MTAGSVSAPQIFPLRIPPPGKAQREIDTNTLIEIKSDTPEASIYYTLDGSKPEVSRKPGYGPYNTLEYKGPIMLPEGRIMVKALAVTKDYRESSVVTKVFVVEYQQPNFLFPIEDDDKNFLKDMGPLVSFGNCNRLSNCRLFIIMQQCNTKPTLGSLLPEMWISYPPCAIPALPSPRRNTGQQNIPAMHTSSLQTLQQSTHHYPCKEQQPLQATQSVLANLLPTHTFISKFCSNCFVLLNTFSTGPHEILQQWDFFKGQVF</sequence>
<dbReference type="Proteomes" id="UP000694408">
    <property type="component" value="Unplaced"/>
</dbReference>
<dbReference type="InterPro" id="IPR052481">
    <property type="entry name" value="DZAN1"/>
</dbReference>
<dbReference type="GO" id="GO:0042462">
    <property type="term" value="P:eye photoreceptor cell development"/>
    <property type="evidence" value="ECO:0007669"/>
    <property type="project" value="TreeGrafter"/>
</dbReference>
<organism evidence="1 2">
    <name type="scientific">Junco hyemalis</name>
    <name type="common">Dark-eyed junco</name>
    <dbReference type="NCBI Taxonomy" id="40217"/>
    <lineage>
        <taxon>Eukaryota</taxon>
        <taxon>Metazoa</taxon>
        <taxon>Chordata</taxon>
        <taxon>Craniata</taxon>
        <taxon>Vertebrata</taxon>
        <taxon>Euteleostomi</taxon>
        <taxon>Archelosauria</taxon>
        <taxon>Archosauria</taxon>
        <taxon>Dinosauria</taxon>
        <taxon>Saurischia</taxon>
        <taxon>Theropoda</taxon>
        <taxon>Coelurosauria</taxon>
        <taxon>Aves</taxon>
        <taxon>Neognathae</taxon>
        <taxon>Neoaves</taxon>
        <taxon>Telluraves</taxon>
        <taxon>Australaves</taxon>
        <taxon>Passeriformes</taxon>
        <taxon>Passerellidae</taxon>
        <taxon>Junco</taxon>
    </lineage>
</organism>